<feature type="chain" id="PRO_5004725738" description="PepSY domain-containing protein" evidence="1">
    <location>
        <begin position="23"/>
        <end position="87"/>
    </location>
</feature>
<dbReference type="STRING" id="631454.N177_1381"/>
<keyword evidence="1" id="KW-0732">Signal</keyword>
<dbReference type="RefSeq" id="WP_023431526.1">
    <property type="nucleotide sequence ID" value="NZ_AWXZ01000017.1"/>
</dbReference>
<gene>
    <name evidence="3" type="ORF">N177_1381</name>
</gene>
<reference evidence="3 4" key="1">
    <citation type="journal article" date="2014" name="Genome Announc.">
        <title>Draft Genome Sequence of Lutibaculum baratangense Strain AMV1T, Isolated from a Mud Volcano in Andamans, India.</title>
        <authorList>
            <person name="Singh A."/>
            <person name="Sreenivas A."/>
            <person name="Sathyanarayana Reddy G."/>
            <person name="Pinnaka A.K."/>
            <person name="Shivaji S."/>
        </authorList>
    </citation>
    <scope>NUCLEOTIDE SEQUENCE [LARGE SCALE GENOMIC DNA]</scope>
    <source>
        <strain evidence="3 4">AMV1</strain>
    </source>
</reference>
<evidence type="ECO:0000259" key="2">
    <source>
        <dbReference type="Pfam" id="PF13670"/>
    </source>
</evidence>
<dbReference type="AlphaFoldDB" id="V4RIY3"/>
<accession>V4RIY3</accession>
<dbReference type="InterPro" id="IPR025711">
    <property type="entry name" value="PepSY"/>
</dbReference>
<evidence type="ECO:0000313" key="4">
    <source>
        <dbReference type="Proteomes" id="UP000017819"/>
    </source>
</evidence>
<feature type="domain" description="PepSY" evidence="2">
    <location>
        <begin position="10"/>
        <end position="85"/>
    </location>
</feature>
<evidence type="ECO:0000256" key="1">
    <source>
        <dbReference type="SAM" id="SignalP"/>
    </source>
</evidence>
<name>V4RIY3_9HYPH</name>
<dbReference type="EMBL" id="AWXZ01000017">
    <property type="protein sequence ID" value="ESR26046.1"/>
    <property type="molecule type" value="Genomic_DNA"/>
</dbReference>
<dbReference type="Pfam" id="PF13670">
    <property type="entry name" value="PepSY_2"/>
    <property type="match status" value="1"/>
</dbReference>
<feature type="signal peptide" evidence="1">
    <location>
        <begin position="1"/>
        <end position="22"/>
    </location>
</feature>
<sequence length="87" mass="9613">MNTRTLVIGVVAAAFATAPALADRDPTPEERTAVEDALRGHGFTSWDDIEFDDDGYWEVDDAVGADGKEYDLHLAPETFEILKQEED</sequence>
<evidence type="ECO:0000313" key="3">
    <source>
        <dbReference type="EMBL" id="ESR26046.1"/>
    </source>
</evidence>
<dbReference type="OrthoDB" id="7933638at2"/>
<organism evidence="3 4">
    <name type="scientific">Lutibaculum baratangense AMV1</name>
    <dbReference type="NCBI Taxonomy" id="631454"/>
    <lineage>
        <taxon>Bacteria</taxon>
        <taxon>Pseudomonadati</taxon>
        <taxon>Pseudomonadota</taxon>
        <taxon>Alphaproteobacteria</taxon>
        <taxon>Hyphomicrobiales</taxon>
        <taxon>Tepidamorphaceae</taxon>
        <taxon>Lutibaculum</taxon>
    </lineage>
</organism>
<protein>
    <recommendedName>
        <fullName evidence="2">PepSY domain-containing protein</fullName>
    </recommendedName>
</protein>
<proteinExistence type="predicted"/>
<comment type="caution">
    <text evidence="3">The sequence shown here is derived from an EMBL/GenBank/DDBJ whole genome shotgun (WGS) entry which is preliminary data.</text>
</comment>
<dbReference type="eggNOG" id="ENOG50339SA">
    <property type="taxonomic scope" value="Bacteria"/>
</dbReference>
<keyword evidence="4" id="KW-1185">Reference proteome</keyword>
<dbReference type="Proteomes" id="UP000017819">
    <property type="component" value="Unassembled WGS sequence"/>
</dbReference>